<dbReference type="Pfam" id="PF02458">
    <property type="entry name" value="Transferase"/>
    <property type="match status" value="1"/>
</dbReference>
<keyword evidence="4" id="KW-1185">Reference proteome</keyword>
<dbReference type="Gramene" id="Psat0s4143g0040.1">
    <property type="protein sequence ID" value="Psat0s4143g0040.1.cds"/>
    <property type="gene ID" value="Psat0s4143g0040"/>
</dbReference>
<evidence type="ECO:0000256" key="1">
    <source>
        <dbReference type="ARBA" id="ARBA00009861"/>
    </source>
</evidence>
<accession>A0A9D4XQ96</accession>
<dbReference type="AlphaFoldDB" id="A0A9D4XQ96"/>
<proteinExistence type="inferred from homology"/>
<sequence length="444" mass="50387">MSSSPLIFTVRRFQQELVLPASSTPREVKLLSDIDDQQGLRFNIPFIFVYRHEPSMEEKDPVKVLRNALSQTLVHYYPFAGRIKEGVGRKLMVDCTGEGVMFIEAEADVTLDQFGDSLHPPFPCFQELLYDVTGSELIIDRPIRLIQVTRLKCGGLILVINFNHTMSDGVGIKQFMDTWAEMARGAHQPSIQPIWRREILMARDPPCITCNHREYEQVLPPNNTIKEEDTTTILHQSFFFKPSDIAALRLLVPFQCTTFDIITACFWYCRTKALQLEPQDEVRMMVIVNARSRFNNNHSPQLVGYYGNFFAYPSTVTTAGKLCENSLGYAVELIRKVKTEVTEEYIQSVADLMVIKDRCLFTTVRSCIISDLTRAKFREVNFGWGEGVYGGVAKGGAGPFPGATYIVPHKNAKGEDCFMLPICLPSQVMKRFAKELDHILDNQS</sequence>
<protein>
    <recommendedName>
        <fullName evidence="5">Benzyl alcohol O-benzoyltransferase</fullName>
    </recommendedName>
</protein>
<dbReference type="Proteomes" id="UP001058974">
    <property type="component" value="Chromosome 3"/>
</dbReference>
<dbReference type="GO" id="GO:0016740">
    <property type="term" value="F:transferase activity"/>
    <property type="evidence" value="ECO:0007669"/>
    <property type="project" value="UniProtKB-KW"/>
</dbReference>
<keyword evidence="2" id="KW-0808">Transferase</keyword>
<dbReference type="Gene3D" id="3.30.559.10">
    <property type="entry name" value="Chloramphenicol acetyltransferase-like domain"/>
    <property type="match status" value="2"/>
</dbReference>
<evidence type="ECO:0000313" key="4">
    <source>
        <dbReference type="Proteomes" id="UP001058974"/>
    </source>
</evidence>
<organism evidence="3 4">
    <name type="scientific">Pisum sativum</name>
    <name type="common">Garden pea</name>
    <name type="synonym">Lathyrus oleraceus</name>
    <dbReference type="NCBI Taxonomy" id="3888"/>
    <lineage>
        <taxon>Eukaryota</taxon>
        <taxon>Viridiplantae</taxon>
        <taxon>Streptophyta</taxon>
        <taxon>Embryophyta</taxon>
        <taxon>Tracheophyta</taxon>
        <taxon>Spermatophyta</taxon>
        <taxon>Magnoliopsida</taxon>
        <taxon>eudicotyledons</taxon>
        <taxon>Gunneridae</taxon>
        <taxon>Pentapetalae</taxon>
        <taxon>rosids</taxon>
        <taxon>fabids</taxon>
        <taxon>Fabales</taxon>
        <taxon>Fabaceae</taxon>
        <taxon>Papilionoideae</taxon>
        <taxon>50 kb inversion clade</taxon>
        <taxon>NPAAA clade</taxon>
        <taxon>Hologalegina</taxon>
        <taxon>IRL clade</taxon>
        <taxon>Fabeae</taxon>
        <taxon>Lathyrus</taxon>
    </lineage>
</organism>
<dbReference type="EMBL" id="JAMSHJ010000003">
    <property type="protein sequence ID" value="KAI5424159.1"/>
    <property type="molecule type" value="Genomic_DNA"/>
</dbReference>
<dbReference type="PANTHER" id="PTHR31147:SF66">
    <property type="entry name" value="OS05G0315700 PROTEIN"/>
    <property type="match status" value="1"/>
</dbReference>
<reference evidence="3 4" key="1">
    <citation type="journal article" date="2022" name="Nat. Genet.">
        <title>Improved pea reference genome and pan-genome highlight genomic features and evolutionary characteristics.</title>
        <authorList>
            <person name="Yang T."/>
            <person name="Liu R."/>
            <person name="Luo Y."/>
            <person name="Hu S."/>
            <person name="Wang D."/>
            <person name="Wang C."/>
            <person name="Pandey M.K."/>
            <person name="Ge S."/>
            <person name="Xu Q."/>
            <person name="Li N."/>
            <person name="Li G."/>
            <person name="Huang Y."/>
            <person name="Saxena R.K."/>
            <person name="Ji Y."/>
            <person name="Li M."/>
            <person name="Yan X."/>
            <person name="He Y."/>
            <person name="Liu Y."/>
            <person name="Wang X."/>
            <person name="Xiang C."/>
            <person name="Varshney R.K."/>
            <person name="Ding H."/>
            <person name="Gao S."/>
            <person name="Zong X."/>
        </authorList>
    </citation>
    <scope>NUCLEOTIDE SEQUENCE [LARGE SCALE GENOMIC DNA]</scope>
    <source>
        <strain evidence="3 4">cv. Zhongwan 6</strain>
    </source>
</reference>
<dbReference type="InterPro" id="IPR023213">
    <property type="entry name" value="CAT-like_dom_sf"/>
</dbReference>
<evidence type="ECO:0000313" key="3">
    <source>
        <dbReference type="EMBL" id="KAI5424159.1"/>
    </source>
</evidence>
<dbReference type="InterPro" id="IPR050898">
    <property type="entry name" value="Plant_acyltransferase"/>
</dbReference>
<dbReference type="OrthoDB" id="1483986at2759"/>
<gene>
    <name evidence="3" type="ORF">KIW84_030394</name>
</gene>
<evidence type="ECO:0000256" key="2">
    <source>
        <dbReference type="ARBA" id="ARBA00022679"/>
    </source>
</evidence>
<dbReference type="PANTHER" id="PTHR31147">
    <property type="entry name" value="ACYL TRANSFERASE 4"/>
    <property type="match status" value="1"/>
</dbReference>
<evidence type="ECO:0008006" key="5">
    <source>
        <dbReference type="Google" id="ProtNLM"/>
    </source>
</evidence>
<comment type="caution">
    <text evidence="3">The sequence shown here is derived from an EMBL/GenBank/DDBJ whole genome shotgun (WGS) entry which is preliminary data.</text>
</comment>
<comment type="similarity">
    <text evidence="1">Belongs to the plant acyltransferase family.</text>
</comment>
<name>A0A9D4XQ96_PEA</name>
<dbReference type="Gramene" id="Psat03G0039400-T1">
    <property type="protein sequence ID" value="KAI5424159.1"/>
    <property type="gene ID" value="KIW84_030394"/>
</dbReference>
<dbReference type="Gramene" id="PSAT_LOCUS14393-2">
    <property type="protein sequence ID" value="CAL5194661.1"/>
    <property type="gene ID" value="PSAT_LOCUS14393"/>
</dbReference>